<name>A0AAV7TRQ9_PLEWA</name>
<accession>A0AAV7TRQ9</accession>
<evidence type="ECO:0000313" key="1">
    <source>
        <dbReference type="EMBL" id="KAJ1179135.1"/>
    </source>
</evidence>
<gene>
    <name evidence="1" type="ORF">NDU88_004371</name>
</gene>
<proteinExistence type="predicted"/>
<keyword evidence="2" id="KW-1185">Reference proteome</keyword>
<reference evidence="1" key="1">
    <citation type="journal article" date="2022" name="bioRxiv">
        <title>Sequencing and chromosome-scale assembly of the giantPleurodeles waltlgenome.</title>
        <authorList>
            <person name="Brown T."/>
            <person name="Elewa A."/>
            <person name="Iarovenko S."/>
            <person name="Subramanian E."/>
            <person name="Araus A.J."/>
            <person name="Petzold A."/>
            <person name="Susuki M."/>
            <person name="Suzuki K.-i.T."/>
            <person name="Hayashi T."/>
            <person name="Toyoda A."/>
            <person name="Oliveira C."/>
            <person name="Osipova E."/>
            <person name="Leigh N.D."/>
            <person name="Simon A."/>
            <person name="Yun M.H."/>
        </authorList>
    </citation>
    <scope>NUCLEOTIDE SEQUENCE</scope>
    <source>
        <strain evidence="1">20211129_DDA</strain>
        <tissue evidence="1">Liver</tissue>
    </source>
</reference>
<organism evidence="1 2">
    <name type="scientific">Pleurodeles waltl</name>
    <name type="common">Iberian ribbed newt</name>
    <dbReference type="NCBI Taxonomy" id="8319"/>
    <lineage>
        <taxon>Eukaryota</taxon>
        <taxon>Metazoa</taxon>
        <taxon>Chordata</taxon>
        <taxon>Craniata</taxon>
        <taxon>Vertebrata</taxon>
        <taxon>Euteleostomi</taxon>
        <taxon>Amphibia</taxon>
        <taxon>Batrachia</taxon>
        <taxon>Caudata</taxon>
        <taxon>Salamandroidea</taxon>
        <taxon>Salamandridae</taxon>
        <taxon>Pleurodelinae</taxon>
        <taxon>Pleurodeles</taxon>
    </lineage>
</organism>
<dbReference type="EMBL" id="JANPWB010000006">
    <property type="protein sequence ID" value="KAJ1179135.1"/>
    <property type="molecule type" value="Genomic_DNA"/>
</dbReference>
<dbReference type="AlphaFoldDB" id="A0AAV7TRQ9"/>
<evidence type="ECO:0000313" key="2">
    <source>
        <dbReference type="Proteomes" id="UP001066276"/>
    </source>
</evidence>
<sequence>MLRDLRGEETLCRFARSCQAGDARRCWTTLENALAAAPLKLFGEWSYYGGWRLCRGLPDPGCDVVYQSWSQIQEPRGLEPNPVPRGHTDIEKPGRLKARSWITGELLAEVRWQWWWWETD</sequence>
<dbReference type="Proteomes" id="UP001066276">
    <property type="component" value="Chromosome 3_2"/>
</dbReference>
<protein>
    <submittedName>
        <fullName evidence="1">Uncharacterized protein</fullName>
    </submittedName>
</protein>
<comment type="caution">
    <text evidence="1">The sequence shown here is derived from an EMBL/GenBank/DDBJ whole genome shotgun (WGS) entry which is preliminary data.</text>
</comment>